<sequence length="150" mass="17046">MSSPLKQGTYRITPVGSRLFAGVRADGYEHIVRLLTPRDDINWELIPAQSSGQYVLKLIPHTESDPVYATVPSPASLEHGLPDQVMALDQQQQWKIVPHDKGYVIRTPSDEPDARWWFVEDPSKMYEPAKALSGDQDTYPRSTLWNFQPI</sequence>
<dbReference type="InParanoid" id="A0A067MBV0"/>
<protein>
    <recommendedName>
        <fullName evidence="3">Ricin B lectin domain-containing protein</fullName>
    </recommendedName>
</protein>
<dbReference type="Gene3D" id="2.80.10.50">
    <property type="match status" value="1"/>
</dbReference>
<name>A0A067MBV0_BOTB1</name>
<reference evidence="2" key="1">
    <citation type="journal article" date="2014" name="Proc. Natl. Acad. Sci. U.S.A.">
        <title>Extensive sampling of basidiomycete genomes demonstrates inadequacy of the white-rot/brown-rot paradigm for wood decay fungi.</title>
        <authorList>
            <person name="Riley R."/>
            <person name="Salamov A.A."/>
            <person name="Brown D.W."/>
            <person name="Nagy L.G."/>
            <person name="Floudas D."/>
            <person name="Held B.W."/>
            <person name="Levasseur A."/>
            <person name="Lombard V."/>
            <person name="Morin E."/>
            <person name="Otillar R."/>
            <person name="Lindquist E.A."/>
            <person name="Sun H."/>
            <person name="LaButti K.M."/>
            <person name="Schmutz J."/>
            <person name="Jabbour D."/>
            <person name="Luo H."/>
            <person name="Baker S.E."/>
            <person name="Pisabarro A.G."/>
            <person name="Walton J.D."/>
            <person name="Blanchette R.A."/>
            <person name="Henrissat B."/>
            <person name="Martin F."/>
            <person name="Cullen D."/>
            <person name="Hibbett D.S."/>
            <person name="Grigoriev I.V."/>
        </authorList>
    </citation>
    <scope>NUCLEOTIDE SEQUENCE [LARGE SCALE GENOMIC DNA]</scope>
    <source>
        <strain evidence="2">FD-172 SS1</strain>
    </source>
</reference>
<gene>
    <name evidence="1" type="ORF">BOTBODRAFT_37235</name>
</gene>
<evidence type="ECO:0008006" key="3">
    <source>
        <dbReference type="Google" id="ProtNLM"/>
    </source>
</evidence>
<dbReference type="AlphaFoldDB" id="A0A067MBV0"/>
<dbReference type="EMBL" id="KL198080">
    <property type="protein sequence ID" value="KDQ09322.1"/>
    <property type="molecule type" value="Genomic_DNA"/>
</dbReference>
<dbReference type="Proteomes" id="UP000027195">
    <property type="component" value="Unassembled WGS sequence"/>
</dbReference>
<accession>A0A067MBV0</accession>
<evidence type="ECO:0000313" key="2">
    <source>
        <dbReference type="Proteomes" id="UP000027195"/>
    </source>
</evidence>
<dbReference type="HOGENOM" id="CLU_1740219_0_0_1"/>
<evidence type="ECO:0000313" key="1">
    <source>
        <dbReference type="EMBL" id="KDQ09322.1"/>
    </source>
</evidence>
<organism evidence="1 2">
    <name type="scientific">Botryobasidium botryosum (strain FD-172 SS1)</name>
    <dbReference type="NCBI Taxonomy" id="930990"/>
    <lineage>
        <taxon>Eukaryota</taxon>
        <taxon>Fungi</taxon>
        <taxon>Dikarya</taxon>
        <taxon>Basidiomycota</taxon>
        <taxon>Agaricomycotina</taxon>
        <taxon>Agaricomycetes</taxon>
        <taxon>Cantharellales</taxon>
        <taxon>Botryobasidiaceae</taxon>
        <taxon>Botryobasidium</taxon>
    </lineage>
</organism>
<keyword evidence="2" id="KW-1185">Reference proteome</keyword>
<proteinExistence type="predicted"/>